<evidence type="ECO:0008006" key="5">
    <source>
        <dbReference type="Google" id="ProtNLM"/>
    </source>
</evidence>
<feature type="region of interest" description="Disordered" evidence="1">
    <location>
        <begin position="24"/>
        <end position="58"/>
    </location>
</feature>
<dbReference type="Proteomes" id="UP000253834">
    <property type="component" value="Chromosome"/>
</dbReference>
<keyword evidence="2" id="KW-0732">Signal</keyword>
<feature type="chain" id="PRO_5041737217" description="DUF4176 domain-containing protein" evidence="2">
    <location>
        <begin position="20"/>
        <end position="149"/>
    </location>
</feature>
<sequence>MKNIKVILCITALAFLALAGCSTNTSSENKNDEEKKTEEKTSIQKENASQPTEKDVDVDTSQLLPIGTVVKLKNIKKPVMVYGQNQRQESSQKIFDYVSVPYPEGNISSDYNVFFDRSRIEKVLYQGYDTPEGEKFLEEQEKQLASKEM</sequence>
<dbReference type="PROSITE" id="PS51257">
    <property type="entry name" value="PROKAR_LIPOPROTEIN"/>
    <property type="match status" value="1"/>
</dbReference>
<evidence type="ECO:0000313" key="4">
    <source>
        <dbReference type="Proteomes" id="UP000253834"/>
    </source>
</evidence>
<proteinExistence type="predicted"/>
<reference evidence="3 4" key="1">
    <citation type="submission" date="2017-07" db="EMBL/GenBank/DDBJ databases">
        <title>Isolation and development of strain Bacillus megaterium SR7 for enhanced growth and metabolite production under supercritical carbon dioxide.</title>
        <authorList>
            <person name="Freedman A.J.E."/>
            <person name="Peet K.C."/>
            <person name="Boock J.T."/>
            <person name="Penn K."/>
            <person name="Prather K.L.J."/>
            <person name="Thompson J.R."/>
        </authorList>
    </citation>
    <scope>NUCLEOTIDE SEQUENCE [LARGE SCALE GENOMIC DNA]</scope>
    <source>
        <strain evidence="3 4">SR7</strain>
    </source>
</reference>
<dbReference type="AlphaFoldDB" id="A0AA86LYV1"/>
<gene>
    <name evidence="3" type="ORF">CIB87_26645</name>
</gene>
<evidence type="ECO:0000256" key="1">
    <source>
        <dbReference type="SAM" id="MobiDB-lite"/>
    </source>
</evidence>
<feature type="signal peptide" evidence="2">
    <location>
        <begin position="1"/>
        <end position="19"/>
    </location>
</feature>
<dbReference type="InterPro" id="IPR025233">
    <property type="entry name" value="DUF4176"/>
</dbReference>
<dbReference type="RefSeq" id="WP_114897176.1">
    <property type="nucleotide sequence ID" value="NZ_CP022674.1"/>
</dbReference>
<accession>A0AA86LYV1</accession>
<organism evidence="3 4">
    <name type="scientific">Priestia megaterium</name>
    <name type="common">Bacillus megaterium</name>
    <dbReference type="NCBI Taxonomy" id="1404"/>
    <lineage>
        <taxon>Bacteria</taxon>
        <taxon>Bacillati</taxon>
        <taxon>Bacillota</taxon>
        <taxon>Bacilli</taxon>
        <taxon>Bacillales</taxon>
        <taxon>Bacillaceae</taxon>
        <taxon>Priestia</taxon>
    </lineage>
</organism>
<feature type="compositionally biased region" description="Basic and acidic residues" evidence="1">
    <location>
        <begin position="29"/>
        <end position="43"/>
    </location>
</feature>
<protein>
    <recommendedName>
        <fullName evidence="5">DUF4176 domain-containing protein</fullName>
    </recommendedName>
</protein>
<evidence type="ECO:0000313" key="3">
    <source>
        <dbReference type="EMBL" id="AXI32397.1"/>
    </source>
</evidence>
<evidence type="ECO:0000256" key="2">
    <source>
        <dbReference type="SAM" id="SignalP"/>
    </source>
</evidence>
<dbReference type="EMBL" id="CP022674">
    <property type="protein sequence ID" value="AXI32397.1"/>
    <property type="molecule type" value="Genomic_DNA"/>
</dbReference>
<name>A0AA86LYV1_PRIMG</name>
<dbReference type="Pfam" id="PF13780">
    <property type="entry name" value="DUF4176"/>
    <property type="match status" value="1"/>
</dbReference>